<accession>A0A0C2S905</accession>
<dbReference type="HOGENOM" id="CLU_2359273_0_0_1"/>
<dbReference type="Proteomes" id="UP000054549">
    <property type="component" value="Unassembled WGS sequence"/>
</dbReference>
<dbReference type="EMBL" id="KN818318">
    <property type="protein sequence ID" value="KIL59285.1"/>
    <property type="molecule type" value="Genomic_DNA"/>
</dbReference>
<keyword evidence="2" id="KW-1185">Reference proteome</keyword>
<evidence type="ECO:0000313" key="1">
    <source>
        <dbReference type="EMBL" id="KIL59285.1"/>
    </source>
</evidence>
<dbReference type="InParanoid" id="A0A0C2S905"/>
<name>A0A0C2S905_AMAMK</name>
<dbReference type="AlphaFoldDB" id="A0A0C2S905"/>
<gene>
    <name evidence="1" type="ORF">M378DRAFT_1012535</name>
</gene>
<evidence type="ECO:0000313" key="2">
    <source>
        <dbReference type="Proteomes" id="UP000054549"/>
    </source>
</evidence>
<organism evidence="1 2">
    <name type="scientific">Amanita muscaria (strain Koide BX008)</name>
    <dbReference type="NCBI Taxonomy" id="946122"/>
    <lineage>
        <taxon>Eukaryota</taxon>
        <taxon>Fungi</taxon>
        <taxon>Dikarya</taxon>
        <taxon>Basidiomycota</taxon>
        <taxon>Agaricomycotina</taxon>
        <taxon>Agaricomycetes</taxon>
        <taxon>Agaricomycetidae</taxon>
        <taxon>Agaricales</taxon>
        <taxon>Pluteineae</taxon>
        <taxon>Amanitaceae</taxon>
        <taxon>Amanita</taxon>
    </lineage>
</organism>
<protein>
    <submittedName>
        <fullName evidence="1">Uncharacterized protein</fullName>
    </submittedName>
</protein>
<reference evidence="1 2" key="1">
    <citation type="submission" date="2014-04" db="EMBL/GenBank/DDBJ databases">
        <title>Evolutionary Origins and Diversification of the Mycorrhizal Mutualists.</title>
        <authorList>
            <consortium name="DOE Joint Genome Institute"/>
            <consortium name="Mycorrhizal Genomics Consortium"/>
            <person name="Kohler A."/>
            <person name="Kuo A."/>
            <person name="Nagy L.G."/>
            <person name="Floudas D."/>
            <person name="Copeland A."/>
            <person name="Barry K.W."/>
            <person name="Cichocki N."/>
            <person name="Veneault-Fourrey C."/>
            <person name="LaButti K."/>
            <person name="Lindquist E.A."/>
            <person name="Lipzen A."/>
            <person name="Lundell T."/>
            <person name="Morin E."/>
            <person name="Murat C."/>
            <person name="Riley R."/>
            <person name="Ohm R."/>
            <person name="Sun H."/>
            <person name="Tunlid A."/>
            <person name="Henrissat B."/>
            <person name="Grigoriev I.V."/>
            <person name="Hibbett D.S."/>
            <person name="Martin F."/>
        </authorList>
    </citation>
    <scope>NUCLEOTIDE SEQUENCE [LARGE SCALE GENOMIC DNA]</scope>
    <source>
        <strain evidence="1 2">Koide BX008</strain>
    </source>
</reference>
<sequence>MRHRSDIISEARLLEGDQRTIVFESAGNRRKSDFLYPFELVSQRSFDILCLGKPTTPFEAWRLLMLLRPWLRAENTLLRRPNVGKSFFLPAEKHRC</sequence>
<proteinExistence type="predicted"/>